<evidence type="ECO:0000256" key="1">
    <source>
        <dbReference type="ARBA" id="ARBA00004173"/>
    </source>
</evidence>
<evidence type="ECO:0000313" key="3">
    <source>
        <dbReference type="EMBL" id="SGY17812.1"/>
    </source>
</evidence>
<organism evidence="3 4">
    <name type="scientific">Microbotryum silenes-dioicae</name>
    <dbReference type="NCBI Taxonomy" id="796604"/>
    <lineage>
        <taxon>Eukaryota</taxon>
        <taxon>Fungi</taxon>
        <taxon>Dikarya</taxon>
        <taxon>Basidiomycota</taxon>
        <taxon>Pucciniomycotina</taxon>
        <taxon>Microbotryomycetes</taxon>
        <taxon>Microbotryales</taxon>
        <taxon>Microbotryaceae</taxon>
        <taxon>Microbotryum</taxon>
    </lineage>
</organism>
<keyword evidence="4" id="KW-1185">Reference proteome</keyword>
<dbReference type="GO" id="GO:0005739">
    <property type="term" value="C:mitochondrion"/>
    <property type="evidence" value="ECO:0007669"/>
    <property type="project" value="UniProtKB-SubCell"/>
</dbReference>
<proteinExistence type="predicted"/>
<accession>A0A2X0LT46</accession>
<evidence type="ECO:0000313" key="4">
    <source>
        <dbReference type="Proteomes" id="UP000249464"/>
    </source>
</evidence>
<dbReference type="CDD" id="cd20268">
    <property type="entry name" value="Complex1_LYR_SDHAF1_LYRM8"/>
    <property type="match status" value="1"/>
</dbReference>
<sequence length="172" mass="19706">MARRITGLQRQVLHTYKRALKMITTKPLHTRPMWFAFVSHQFRSPSLGGGLRKKDVGAIEYYLRRADKMLDAYEQPSTKSVGVTEEMRRSVQGQLGWVCRRPKERLWLCLKWDRHQSSFHTFAVKPGHPPAHATCYGSSAPKKTGWWRPLPLAYATAATTTPTLPTRLTTQS</sequence>
<dbReference type="InterPro" id="IPR045295">
    <property type="entry name" value="Complex1_LYR_SDHAF1_LYRM8"/>
</dbReference>
<evidence type="ECO:0000256" key="2">
    <source>
        <dbReference type="ARBA" id="ARBA00023128"/>
    </source>
</evidence>
<reference evidence="3 4" key="1">
    <citation type="submission" date="2016-11" db="EMBL/GenBank/DDBJ databases">
        <authorList>
            <person name="Jaros S."/>
            <person name="Januszkiewicz K."/>
            <person name="Wedrychowicz H."/>
        </authorList>
    </citation>
    <scope>NUCLEOTIDE SEQUENCE [LARGE SCALE GENOMIC DNA]</scope>
</reference>
<dbReference type="GO" id="GO:0034553">
    <property type="term" value="P:mitochondrial respiratory chain complex II assembly"/>
    <property type="evidence" value="ECO:0007669"/>
    <property type="project" value="InterPro"/>
</dbReference>
<dbReference type="STRING" id="796604.A0A2X0LT46"/>
<comment type="subcellular location">
    <subcellularLocation>
        <location evidence="1">Mitochondrion</location>
    </subcellularLocation>
</comment>
<protein>
    <submittedName>
        <fullName evidence="3">BQ5605_C015g07900 protein</fullName>
    </submittedName>
</protein>
<dbReference type="Proteomes" id="UP000249464">
    <property type="component" value="Unassembled WGS sequence"/>
</dbReference>
<keyword evidence="2" id="KW-0496">Mitochondrion</keyword>
<dbReference type="EMBL" id="FQNC01000015">
    <property type="protein sequence ID" value="SGY17812.1"/>
    <property type="molecule type" value="Genomic_DNA"/>
</dbReference>
<name>A0A2X0LT46_9BASI</name>
<dbReference type="AlphaFoldDB" id="A0A2X0LT46"/>
<gene>
    <name evidence="3" type="primary">BQ5605_C015g07900</name>
    <name evidence="3" type="ORF">BQ5605_C015G07900</name>
</gene>